<dbReference type="Proteomes" id="UP001519460">
    <property type="component" value="Unassembled WGS sequence"/>
</dbReference>
<feature type="chain" id="PRO_5044775269" evidence="1">
    <location>
        <begin position="18"/>
        <end position="98"/>
    </location>
</feature>
<protein>
    <submittedName>
        <fullName evidence="2">Uncharacterized protein</fullName>
    </submittedName>
</protein>
<evidence type="ECO:0000313" key="2">
    <source>
        <dbReference type="EMBL" id="KAK7505482.1"/>
    </source>
</evidence>
<dbReference type="EMBL" id="JACVVK020000010">
    <property type="protein sequence ID" value="KAK7505482.1"/>
    <property type="molecule type" value="Genomic_DNA"/>
</dbReference>
<keyword evidence="1" id="KW-0732">Signal</keyword>
<name>A0ABD0M2Q2_9CAEN</name>
<reference evidence="2 3" key="1">
    <citation type="journal article" date="2023" name="Sci. Data">
        <title>Genome assembly of the Korean intertidal mud-creeper Batillaria attramentaria.</title>
        <authorList>
            <person name="Patra A.K."/>
            <person name="Ho P.T."/>
            <person name="Jun S."/>
            <person name="Lee S.J."/>
            <person name="Kim Y."/>
            <person name="Won Y.J."/>
        </authorList>
    </citation>
    <scope>NUCLEOTIDE SEQUENCE [LARGE SCALE GENOMIC DNA]</scope>
    <source>
        <strain evidence="2">Wonlab-2016</strain>
    </source>
</reference>
<organism evidence="2 3">
    <name type="scientific">Batillaria attramentaria</name>
    <dbReference type="NCBI Taxonomy" id="370345"/>
    <lineage>
        <taxon>Eukaryota</taxon>
        <taxon>Metazoa</taxon>
        <taxon>Spiralia</taxon>
        <taxon>Lophotrochozoa</taxon>
        <taxon>Mollusca</taxon>
        <taxon>Gastropoda</taxon>
        <taxon>Caenogastropoda</taxon>
        <taxon>Sorbeoconcha</taxon>
        <taxon>Cerithioidea</taxon>
        <taxon>Batillariidae</taxon>
        <taxon>Batillaria</taxon>
    </lineage>
</organism>
<proteinExistence type="predicted"/>
<comment type="caution">
    <text evidence="2">The sequence shown here is derived from an EMBL/GenBank/DDBJ whole genome shotgun (WGS) entry which is preliminary data.</text>
</comment>
<gene>
    <name evidence="2" type="ORF">BaRGS_00003227</name>
</gene>
<evidence type="ECO:0000256" key="1">
    <source>
        <dbReference type="SAM" id="SignalP"/>
    </source>
</evidence>
<feature type="signal peptide" evidence="1">
    <location>
        <begin position="1"/>
        <end position="17"/>
    </location>
</feature>
<evidence type="ECO:0000313" key="3">
    <source>
        <dbReference type="Proteomes" id="UP001519460"/>
    </source>
</evidence>
<sequence>MWKTRAVFVTVLIGLQGIGVPVPDTAQMDLVYSNATVCAQSPVCDACLVYILCPGKGFKVCSTSKQHYVSVYCKQHFNDSSSQLPLLVILPFASVLVW</sequence>
<accession>A0ABD0M2Q2</accession>
<keyword evidence="3" id="KW-1185">Reference proteome</keyword>
<dbReference type="AlphaFoldDB" id="A0ABD0M2Q2"/>